<dbReference type="InterPro" id="IPR002350">
    <property type="entry name" value="Kazal_dom"/>
</dbReference>
<name>A0A098E9H7_9ZZZZ</name>
<gene>
    <name evidence="2" type="ORF">MSIBF_A200001</name>
</gene>
<dbReference type="InterPro" id="IPR021655">
    <property type="entry name" value="Put_metal-bd"/>
</dbReference>
<organism evidence="2">
    <name type="scientific">groundwater metagenome</name>
    <dbReference type="NCBI Taxonomy" id="717931"/>
    <lineage>
        <taxon>unclassified sequences</taxon>
        <taxon>metagenomes</taxon>
        <taxon>ecological metagenomes</taxon>
    </lineage>
</organism>
<accession>A0A098E9H7</accession>
<dbReference type="InterPro" id="IPR001762">
    <property type="entry name" value="Disintegrin_dom"/>
</dbReference>
<proteinExistence type="predicted"/>
<reference evidence="2" key="1">
    <citation type="submission" date="2014-09" db="EMBL/GenBank/DDBJ databases">
        <authorList>
            <person name="Probst J Alexander"/>
        </authorList>
    </citation>
    <scope>NUCLEOTIDE SEQUENCE</scope>
</reference>
<dbReference type="InterPro" id="IPR008969">
    <property type="entry name" value="CarboxyPept-like_regulatory"/>
</dbReference>
<dbReference type="EMBL" id="CCXY01000113">
    <property type="protein sequence ID" value="CEG12164.1"/>
    <property type="molecule type" value="Genomic_DNA"/>
</dbReference>
<evidence type="ECO:0000259" key="1">
    <source>
        <dbReference type="PROSITE" id="PS51465"/>
    </source>
</evidence>
<evidence type="ECO:0000313" key="2">
    <source>
        <dbReference type="EMBL" id="CEG12164.1"/>
    </source>
</evidence>
<dbReference type="InterPro" id="IPR036058">
    <property type="entry name" value="Kazal_dom_sf"/>
</dbReference>
<dbReference type="PROSITE" id="PS00282">
    <property type="entry name" value="KAZAL_1"/>
    <property type="match status" value="1"/>
</dbReference>
<dbReference type="InterPro" id="IPR036436">
    <property type="entry name" value="Disintegrin_dom_sf"/>
</dbReference>
<dbReference type="PROSITE" id="PS51465">
    <property type="entry name" value="KAZAL_2"/>
    <property type="match status" value="1"/>
</dbReference>
<dbReference type="SMART" id="SM00050">
    <property type="entry name" value="DISIN"/>
    <property type="match status" value="1"/>
</dbReference>
<dbReference type="Pfam" id="PF11617">
    <property type="entry name" value="Cu-binding_MopE"/>
    <property type="match status" value="2"/>
</dbReference>
<protein>
    <recommendedName>
        <fullName evidence="1">Kazal-like domain-containing protein</fullName>
    </recommendedName>
</protein>
<sequence>MVIDSVTGNPITNTTVYIDNASTAIKSNDRYSFTIPTGKYWIHTSASGYKSKDTYIIVNPSTITPVIYISLMPAYGKINGTIIDSTTEQPIQNANILVNLCEWKKTENCSCPMISIPSCGVDGKNYTNPCEAMCSGVPVACEGFSCEPCNTYKISCYKNITTQKDGKYSFILNAGEYWMDVNASGYEPSSVYTFIIPQRVTTLNIQISPKGKLPINGTINGTVINPINGESIANALVYVDNLSYRNMTTESDGKYSFNVSYGGHWVYVNAPNYKSLKTYVVVDPIIIDLFLMPDYGYINGTIRDSITNESIPGAIVYNGNTNTTTDSEGIYSLTTSTGGQWIYINATNHTSSKAYVVVEPEKTTIMDISLAPDNVPTNKTFTEPIFEVISSPTNLSFNLGENVTLTFGIKNIGGMERKAILHLTVPGIFDGEEFTWIKPGAEENISAIFTLPDDLEEGYYKVIYEVNGTAKETTFFVNGVKISVNATLNKQLYDENENATLTLDVLNLGDVNLSLYVRIKLNGYENIEYFNLTDSKTLQFNVPLNFTRQKIFYGAYMDSGKSLYMNSIYVYKKSDIINVYTEKQVYHIGETAKIFINITKNDTLNNTLDLKTPGFNTNLTFNHTSTLNFTIPKLKSGTYTIDYIFNYIYDSIDYSFSNTYKFDVIGFSAEILEFKLNKKNYTSRETVSINLNIKSSHNILGKIKLRVYNPEGNIINSFEINNSLKEGENKFDLNSNFSTNYTGRHLIVYGIYGDLDNTFILLASGEEYFDGEAVTPICIDGTPYEECSVNKPKYCNNGSLINNCNVCGCADKISCNASDGSCYFNCVDNDSDGYNKTTAECTQGTDCNDTNESINPGMHEIYYNGVDDDCNTSTKDCDKDNDRYNATNGICGGGNDCNDNNAQIYPGSAHACGYCNGSTRNMVYNSSTVVCRNSAGICDVVEYCTGSSLDCPSDGFNFSTNICRSSQGLCDIAEYCTGNSPMCPGNEFKPNEVNCSDDNITCTRDICLNGNCTHIANNSLCQEGYYCNSSIGCIIIENCSDNQIRNTTTHTCQNLSCQEGYYPKNHSCVLNTSYCFVNSSCSDNQICNTTTHTCENLSCSPGYHPFNHTCVPNDFNCSVNSNCSDNQICNNMTLACENLSCQEGYYPQNHSCILNTSYCSDDSNCLGNQFCNSSQQCQNLNCGGTTPYVFNHTCVNCTDNSTCGVGFCNLSHACQPISCSNNNTCRSEQFCNNTICQNLNCLPNQTASNHACINCVSFDLDSNNVKDIFDVVAGLEHLSEGKSISNEGCTARNQSEIDLFDLLTLIDKIGTNQI</sequence>
<dbReference type="Gene3D" id="2.60.40.1120">
    <property type="entry name" value="Carboxypeptidase-like, regulatory domain"/>
    <property type="match status" value="4"/>
</dbReference>
<dbReference type="SUPFAM" id="SSF100895">
    <property type="entry name" value="Kazal-type serine protease inhibitors"/>
    <property type="match status" value="1"/>
</dbReference>
<feature type="domain" description="Kazal-like" evidence="1">
    <location>
        <begin position="103"/>
        <end position="135"/>
    </location>
</feature>
<dbReference type="SUPFAM" id="SSF49464">
    <property type="entry name" value="Carboxypeptidase regulatory domain-like"/>
    <property type="match status" value="4"/>
</dbReference>
<dbReference type="Gene3D" id="4.10.70.10">
    <property type="entry name" value="Disintegrin domain"/>
    <property type="match status" value="2"/>
</dbReference>
<dbReference type="Pfam" id="PF13620">
    <property type="entry name" value="CarboxypepD_reg"/>
    <property type="match status" value="1"/>
</dbReference>
<dbReference type="SUPFAM" id="SSF57552">
    <property type="entry name" value="Blood coagulation inhibitor (disintegrin)"/>
    <property type="match status" value="1"/>
</dbReference>